<reference evidence="1 2" key="2">
    <citation type="journal article" date="2013" name="Genome Announc.">
        <title>Genome Sequence of Growth-Improving Paenibacillus mucilaginosus Strain KNP414.</title>
        <authorList>
            <person name="Lu J.J."/>
            <person name="Wang J.F."/>
            <person name="Hu X.F."/>
        </authorList>
    </citation>
    <scope>NUCLEOTIDE SEQUENCE [LARGE SCALE GENOMIC DNA]</scope>
    <source>
        <strain evidence="1 2">KNP414</strain>
    </source>
</reference>
<protein>
    <submittedName>
        <fullName evidence="1">Uncharacterized protein</fullName>
    </submittedName>
</protein>
<gene>
    <name evidence="1" type="ordered locus">KNP414_06248</name>
</gene>
<proteinExistence type="predicted"/>
<dbReference type="KEGG" id="pms:KNP414_06248"/>
<name>F8FK89_PAEMK</name>
<dbReference type="EMBL" id="CP002869">
    <property type="protein sequence ID" value="AEI44770.1"/>
    <property type="molecule type" value="Genomic_DNA"/>
</dbReference>
<dbReference type="HOGENOM" id="CLU_3293506_0_0_9"/>
<accession>F8FK89</accession>
<sequence>MNPSAAFLHIEEHFMLLQGNYVSYNKKRNNMLCCAIHIHK</sequence>
<dbReference type="AlphaFoldDB" id="F8FK89"/>
<evidence type="ECO:0000313" key="1">
    <source>
        <dbReference type="EMBL" id="AEI44770.1"/>
    </source>
</evidence>
<organism evidence="1 2">
    <name type="scientific">Paenibacillus mucilaginosus (strain KNP414)</name>
    <dbReference type="NCBI Taxonomy" id="1036673"/>
    <lineage>
        <taxon>Bacteria</taxon>
        <taxon>Bacillati</taxon>
        <taxon>Bacillota</taxon>
        <taxon>Bacilli</taxon>
        <taxon>Bacillales</taxon>
        <taxon>Paenibacillaceae</taxon>
        <taxon>Paenibacillus</taxon>
    </lineage>
</organism>
<evidence type="ECO:0000313" key="2">
    <source>
        <dbReference type="Proteomes" id="UP000006620"/>
    </source>
</evidence>
<reference evidence="2" key="1">
    <citation type="submission" date="2011-06" db="EMBL/GenBank/DDBJ databases">
        <title>Complete genome sequence of Paenibacillus mucilaginosus KNP414.</title>
        <authorList>
            <person name="Wang J."/>
            <person name="Hu S."/>
            <person name="Hu X."/>
            <person name="Zhang B."/>
            <person name="Dong D."/>
            <person name="Zhang S."/>
            <person name="Zhao K."/>
            <person name="Wu D."/>
        </authorList>
    </citation>
    <scope>NUCLEOTIDE SEQUENCE [LARGE SCALE GENOMIC DNA]</scope>
    <source>
        <strain evidence="2">KNP414</strain>
    </source>
</reference>
<dbReference type="Proteomes" id="UP000006620">
    <property type="component" value="Chromosome"/>
</dbReference>